<dbReference type="SUPFAM" id="SSF52172">
    <property type="entry name" value="CheY-like"/>
    <property type="match status" value="1"/>
</dbReference>
<keyword evidence="5" id="KW-1185">Reference proteome</keyword>
<dbReference type="PROSITE" id="PS50110">
    <property type="entry name" value="RESPONSE_REGULATORY"/>
    <property type="match status" value="1"/>
</dbReference>
<evidence type="ECO:0000313" key="4">
    <source>
        <dbReference type="EMBL" id="MFD2561444.1"/>
    </source>
</evidence>
<dbReference type="PANTHER" id="PTHR37299">
    <property type="entry name" value="TRANSCRIPTIONAL REGULATOR-RELATED"/>
    <property type="match status" value="1"/>
</dbReference>
<organism evidence="4 5">
    <name type="scientific">Aquimarina rubra</name>
    <dbReference type="NCBI Taxonomy" id="1920033"/>
    <lineage>
        <taxon>Bacteria</taxon>
        <taxon>Pseudomonadati</taxon>
        <taxon>Bacteroidota</taxon>
        <taxon>Flavobacteriia</taxon>
        <taxon>Flavobacteriales</taxon>
        <taxon>Flavobacteriaceae</taxon>
        <taxon>Aquimarina</taxon>
    </lineage>
</organism>
<comment type="caution">
    <text evidence="4">The sequence shown here is derived from an EMBL/GenBank/DDBJ whole genome shotgun (WGS) entry which is preliminary data.</text>
</comment>
<dbReference type="InterPro" id="IPR046947">
    <property type="entry name" value="LytR-like"/>
</dbReference>
<feature type="modified residue" description="4-aspartylphosphate" evidence="1">
    <location>
        <position position="54"/>
    </location>
</feature>
<dbReference type="InterPro" id="IPR011006">
    <property type="entry name" value="CheY-like_superfamily"/>
</dbReference>
<dbReference type="Proteomes" id="UP001597319">
    <property type="component" value="Unassembled WGS sequence"/>
</dbReference>
<evidence type="ECO:0000259" key="3">
    <source>
        <dbReference type="PROSITE" id="PS50930"/>
    </source>
</evidence>
<sequence>MISAVIIDDEPNAIELLRGYIEKLPFVKCVESFRNPIEALIYLKENEVDLILLDINMPQLSGISFIKTLEKPPSIILTTAYSEYAVESYEYQVADYLLKPISFERFLKALLKIQDDLEKSDIEEKNDAVIYVKSGHQRHKTSLVDILYLKKDGNYISYITTHKTILARQSIKEALQELGDRFVQIHKSTIINLDKVSAFDSNSITIENTKLSIGQSYKVRLLDRLEVK</sequence>
<dbReference type="PROSITE" id="PS50930">
    <property type="entry name" value="HTH_LYTTR"/>
    <property type="match status" value="1"/>
</dbReference>
<evidence type="ECO:0000313" key="5">
    <source>
        <dbReference type="Proteomes" id="UP001597319"/>
    </source>
</evidence>
<dbReference type="SMART" id="SM00448">
    <property type="entry name" value="REC"/>
    <property type="match status" value="1"/>
</dbReference>
<dbReference type="InterPro" id="IPR001789">
    <property type="entry name" value="Sig_transdc_resp-reg_receiver"/>
</dbReference>
<feature type="domain" description="HTH LytTR-type" evidence="3">
    <location>
        <begin position="130"/>
        <end position="196"/>
    </location>
</feature>
<evidence type="ECO:0000259" key="2">
    <source>
        <dbReference type="PROSITE" id="PS50110"/>
    </source>
</evidence>
<dbReference type="PANTHER" id="PTHR37299:SF1">
    <property type="entry name" value="STAGE 0 SPORULATION PROTEIN A HOMOLOG"/>
    <property type="match status" value="1"/>
</dbReference>
<reference evidence="5" key="1">
    <citation type="journal article" date="2019" name="Int. J. Syst. Evol. Microbiol.">
        <title>The Global Catalogue of Microorganisms (GCM) 10K type strain sequencing project: providing services to taxonomists for standard genome sequencing and annotation.</title>
        <authorList>
            <consortium name="The Broad Institute Genomics Platform"/>
            <consortium name="The Broad Institute Genome Sequencing Center for Infectious Disease"/>
            <person name="Wu L."/>
            <person name="Ma J."/>
        </authorList>
    </citation>
    <scope>NUCLEOTIDE SEQUENCE [LARGE SCALE GENOMIC DNA]</scope>
    <source>
        <strain evidence="5">KCTC 52274</strain>
    </source>
</reference>
<protein>
    <submittedName>
        <fullName evidence="4">LytR/AlgR family response regulator transcription factor</fullName>
    </submittedName>
</protein>
<evidence type="ECO:0000256" key="1">
    <source>
        <dbReference type="PROSITE-ProRule" id="PRU00169"/>
    </source>
</evidence>
<dbReference type="Pfam" id="PF04397">
    <property type="entry name" value="LytTR"/>
    <property type="match status" value="1"/>
</dbReference>
<keyword evidence="1" id="KW-0597">Phosphoprotein</keyword>
<dbReference type="EMBL" id="JBHULE010000002">
    <property type="protein sequence ID" value="MFD2561444.1"/>
    <property type="molecule type" value="Genomic_DNA"/>
</dbReference>
<dbReference type="SMART" id="SM00850">
    <property type="entry name" value="LytTR"/>
    <property type="match status" value="1"/>
</dbReference>
<dbReference type="Gene3D" id="3.40.50.2300">
    <property type="match status" value="1"/>
</dbReference>
<feature type="domain" description="Response regulatory" evidence="2">
    <location>
        <begin position="3"/>
        <end position="114"/>
    </location>
</feature>
<dbReference type="RefSeq" id="WP_378289148.1">
    <property type="nucleotide sequence ID" value="NZ_JBHULE010000002.1"/>
</dbReference>
<gene>
    <name evidence="4" type="ORF">ACFSR1_02105</name>
</gene>
<name>A0ABW5LAA7_9FLAO</name>
<proteinExistence type="predicted"/>
<dbReference type="Gene3D" id="2.40.50.1020">
    <property type="entry name" value="LytTr DNA-binding domain"/>
    <property type="match status" value="1"/>
</dbReference>
<accession>A0ABW5LAA7</accession>
<dbReference type="Pfam" id="PF00072">
    <property type="entry name" value="Response_reg"/>
    <property type="match status" value="1"/>
</dbReference>
<dbReference type="InterPro" id="IPR007492">
    <property type="entry name" value="LytTR_DNA-bd_dom"/>
</dbReference>